<evidence type="ECO:0000313" key="5">
    <source>
        <dbReference type="Proteomes" id="UP000034329"/>
    </source>
</evidence>
<comment type="caution">
    <text evidence="4">The sequence shown here is derived from an EMBL/GenBank/DDBJ whole genome shotgun (WGS) entry which is preliminary data.</text>
</comment>
<dbReference type="Proteomes" id="UP000034329">
    <property type="component" value="Unassembled WGS sequence"/>
</dbReference>
<keyword evidence="2 3" id="KW-0687">Ribonucleoprotein</keyword>
<dbReference type="InterPro" id="IPR000307">
    <property type="entry name" value="Ribosomal_bS16"/>
</dbReference>
<dbReference type="GO" id="GO:0005737">
    <property type="term" value="C:cytoplasm"/>
    <property type="evidence" value="ECO:0007669"/>
    <property type="project" value="UniProtKB-ARBA"/>
</dbReference>
<dbReference type="HAMAP" id="MF_00385">
    <property type="entry name" value="Ribosomal_bS16"/>
    <property type="match status" value="1"/>
</dbReference>
<reference evidence="4 5" key="1">
    <citation type="journal article" date="2015" name="Nature">
        <title>rRNA introns, odd ribosomes, and small enigmatic genomes across a large radiation of phyla.</title>
        <authorList>
            <person name="Brown C.T."/>
            <person name="Hug L.A."/>
            <person name="Thomas B.C."/>
            <person name="Sharon I."/>
            <person name="Castelle C.J."/>
            <person name="Singh A."/>
            <person name="Wilkins M.J."/>
            <person name="Williams K.H."/>
            <person name="Banfield J.F."/>
        </authorList>
    </citation>
    <scope>NUCLEOTIDE SEQUENCE [LARGE SCALE GENOMIC DNA]</scope>
</reference>
<dbReference type="GO" id="GO:0015935">
    <property type="term" value="C:small ribosomal subunit"/>
    <property type="evidence" value="ECO:0007669"/>
    <property type="project" value="TreeGrafter"/>
</dbReference>
<organism evidence="4 5">
    <name type="scientific">Candidatus Woesebacteria bacterium GW2011_GWB1_45_5</name>
    <dbReference type="NCBI Taxonomy" id="1618581"/>
    <lineage>
        <taxon>Bacteria</taxon>
        <taxon>Candidatus Woeseibacteriota</taxon>
    </lineage>
</organism>
<sequence>MVKIKLSRYGRKKAPFYRIVAVDSIKKRDGAVLEVLGYYNPAKKTLKVEKDKIKSWTQKGAQITTGVAKLLK</sequence>
<keyword evidence="1 3" id="KW-0689">Ribosomal protein</keyword>
<accession>A0A0G1QK30</accession>
<dbReference type="InterPro" id="IPR023803">
    <property type="entry name" value="Ribosomal_bS16_dom_sf"/>
</dbReference>
<dbReference type="PANTHER" id="PTHR12919:SF20">
    <property type="entry name" value="SMALL RIBOSOMAL SUBUNIT PROTEIN BS16M"/>
    <property type="match status" value="1"/>
</dbReference>
<comment type="similarity">
    <text evidence="3">Belongs to the bacterial ribosomal protein bS16 family.</text>
</comment>
<protein>
    <recommendedName>
        <fullName evidence="3">Small ribosomal subunit protein bS16</fullName>
    </recommendedName>
</protein>
<dbReference type="NCBIfam" id="TIGR00002">
    <property type="entry name" value="S16"/>
    <property type="match status" value="1"/>
</dbReference>
<dbReference type="SUPFAM" id="SSF54565">
    <property type="entry name" value="Ribosomal protein S16"/>
    <property type="match status" value="1"/>
</dbReference>
<dbReference type="Gene3D" id="3.30.1320.10">
    <property type="match status" value="1"/>
</dbReference>
<evidence type="ECO:0000256" key="3">
    <source>
        <dbReference type="HAMAP-Rule" id="MF_00385"/>
    </source>
</evidence>
<dbReference type="AlphaFoldDB" id="A0A0G1QK30"/>
<dbReference type="GO" id="GO:0003735">
    <property type="term" value="F:structural constituent of ribosome"/>
    <property type="evidence" value="ECO:0007669"/>
    <property type="project" value="InterPro"/>
</dbReference>
<evidence type="ECO:0000313" key="4">
    <source>
        <dbReference type="EMBL" id="KKU09035.1"/>
    </source>
</evidence>
<evidence type="ECO:0000256" key="2">
    <source>
        <dbReference type="ARBA" id="ARBA00023274"/>
    </source>
</evidence>
<evidence type="ECO:0000256" key="1">
    <source>
        <dbReference type="ARBA" id="ARBA00022980"/>
    </source>
</evidence>
<dbReference type="InterPro" id="IPR020592">
    <property type="entry name" value="Ribosomal_bS16_CS"/>
</dbReference>
<name>A0A0G1QK30_9BACT</name>
<dbReference type="GO" id="GO:0006412">
    <property type="term" value="P:translation"/>
    <property type="evidence" value="ECO:0007669"/>
    <property type="project" value="UniProtKB-UniRule"/>
</dbReference>
<dbReference type="PATRIC" id="fig|1618581.3.peg.740"/>
<gene>
    <name evidence="3" type="primary">rpsP</name>
    <name evidence="4" type="ORF">UX13_C0051G0005</name>
</gene>
<dbReference type="PROSITE" id="PS00732">
    <property type="entry name" value="RIBOSOMAL_S16"/>
    <property type="match status" value="1"/>
</dbReference>
<dbReference type="EMBL" id="LCLA01000051">
    <property type="protein sequence ID" value="KKU09035.1"/>
    <property type="molecule type" value="Genomic_DNA"/>
</dbReference>
<dbReference type="PANTHER" id="PTHR12919">
    <property type="entry name" value="30S RIBOSOMAL PROTEIN S16"/>
    <property type="match status" value="1"/>
</dbReference>
<dbReference type="Pfam" id="PF00886">
    <property type="entry name" value="Ribosomal_S16"/>
    <property type="match status" value="1"/>
</dbReference>
<proteinExistence type="inferred from homology"/>